<feature type="repeat" description="WD" evidence="3">
    <location>
        <begin position="238"/>
        <end position="279"/>
    </location>
</feature>
<dbReference type="WBParaSite" id="TCLT_0000858001-mRNA-1">
    <property type="protein sequence ID" value="TCLT_0000858001-mRNA-1"/>
    <property type="gene ID" value="TCLT_0000858001"/>
</dbReference>
<evidence type="ECO:0000313" key="5">
    <source>
        <dbReference type="EMBL" id="VDN06142.1"/>
    </source>
</evidence>
<dbReference type="Gene3D" id="2.130.10.10">
    <property type="entry name" value="YVTN repeat-like/Quinoprotein amine dehydrogenase"/>
    <property type="match status" value="1"/>
</dbReference>
<dbReference type="Proteomes" id="UP000276776">
    <property type="component" value="Unassembled WGS sequence"/>
</dbReference>
<feature type="transmembrane region" description="Helical" evidence="4">
    <location>
        <begin position="467"/>
        <end position="487"/>
    </location>
</feature>
<keyword evidence="4" id="KW-1133">Transmembrane helix</keyword>
<keyword evidence="1 3" id="KW-0853">WD repeat</keyword>
<dbReference type="InterPro" id="IPR036322">
    <property type="entry name" value="WD40_repeat_dom_sf"/>
</dbReference>
<dbReference type="STRING" id="103827.A0A0N5D6C3"/>
<evidence type="ECO:0000313" key="7">
    <source>
        <dbReference type="WBParaSite" id="TCLT_0000858001-mRNA-1"/>
    </source>
</evidence>
<organism evidence="7">
    <name type="scientific">Thelazia callipaeda</name>
    <name type="common">Oriental eyeworm</name>
    <name type="synonym">Parasitic nematode</name>
    <dbReference type="NCBI Taxonomy" id="103827"/>
    <lineage>
        <taxon>Eukaryota</taxon>
        <taxon>Metazoa</taxon>
        <taxon>Ecdysozoa</taxon>
        <taxon>Nematoda</taxon>
        <taxon>Chromadorea</taxon>
        <taxon>Rhabditida</taxon>
        <taxon>Spirurina</taxon>
        <taxon>Spiruromorpha</taxon>
        <taxon>Thelazioidea</taxon>
        <taxon>Thelaziidae</taxon>
        <taxon>Thelazia</taxon>
    </lineage>
</organism>
<accession>A0A0N5D6C3</accession>
<dbReference type="GO" id="GO:0043161">
    <property type="term" value="P:proteasome-mediated ubiquitin-dependent protein catabolic process"/>
    <property type="evidence" value="ECO:0007669"/>
    <property type="project" value="TreeGrafter"/>
</dbReference>
<protein>
    <submittedName>
        <fullName evidence="7">WD_REPEATS_REGION domain-containing protein</fullName>
    </submittedName>
</protein>
<dbReference type="OrthoDB" id="5792874at2759"/>
<gene>
    <name evidence="5" type="ORF">TCLT_LOCUS8569</name>
</gene>
<keyword evidence="6" id="KW-1185">Reference proteome</keyword>
<dbReference type="SMART" id="SM00320">
    <property type="entry name" value="WD40"/>
    <property type="match status" value="3"/>
</dbReference>
<dbReference type="EMBL" id="UYYF01004653">
    <property type="protein sequence ID" value="VDN06142.1"/>
    <property type="molecule type" value="Genomic_DNA"/>
</dbReference>
<evidence type="ECO:0000256" key="3">
    <source>
        <dbReference type="PROSITE-ProRule" id="PRU00221"/>
    </source>
</evidence>
<keyword evidence="2" id="KW-0677">Repeat</keyword>
<dbReference type="InterPro" id="IPR015943">
    <property type="entry name" value="WD40/YVTN_repeat-like_dom_sf"/>
</dbReference>
<evidence type="ECO:0000256" key="4">
    <source>
        <dbReference type="SAM" id="Phobius"/>
    </source>
</evidence>
<dbReference type="InterPro" id="IPR019775">
    <property type="entry name" value="WD40_repeat_CS"/>
</dbReference>
<evidence type="ECO:0000256" key="1">
    <source>
        <dbReference type="ARBA" id="ARBA00022574"/>
    </source>
</evidence>
<dbReference type="InterPro" id="IPR051859">
    <property type="entry name" value="DCAF"/>
</dbReference>
<dbReference type="GO" id="GO:0080008">
    <property type="term" value="C:Cul4-RING E3 ubiquitin ligase complex"/>
    <property type="evidence" value="ECO:0007669"/>
    <property type="project" value="TreeGrafter"/>
</dbReference>
<dbReference type="PANTHER" id="PTHR19847:SF7">
    <property type="entry name" value="DDB1- AND CUL4-ASSOCIATED FACTOR 11"/>
    <property type="match status" value="1"/>
</dbReference>
<sequence length="591" mass="67806">MVRSREFGKRGLPYLTHKWSSLYTLDAFTPAERSNLNNRFLPDKSTVDDHCRYELCRCLFLPNGEFIALGSVPPRRTIRVYHRQLTKYSLFKEIYLPGTGPVTDLALSNRGDRIAVATFEAFLLHVPRDKFYEGSRWNTFRAQPPSEIGGLMSLREAYYSLSYSLDDEHIVIAGSYGLITIINTQDYSYSLHRAHISNISSVSCSHINPHIFYSSSTDGFFKIWDKRLLRDDIPVALSSKNDSAISNIDIDDQDMYLVASNHNNVINIWDLRLLNKVQVVNWTSDYSKMVKLWELFEIEFEFITLDNLSAWTVKDLHLFEFFWRVKFSCTRTGQRYVHGGNDLGRISIFDILTGERVKDFTGCSSTVFDSVWNPEENEILGVTVKSAIYLRNNENQVSGLVLLDLKLFDNHQFSLLLNTSIRESQTDLAFEGEVNDPLVGITRSKQVTNLKVEPPSNKELLQVANSSSTLCATLVLLMLVMIIFVFLKICRLASQIRYIHWKKQMADKLSNRTPQVITQHCPYRSQNNAKPKYKRYRKKLSTPSKKLKINLSLSAKFDMKSDELAEVTTTSVPAKSTMILSRKSQQAINEI</sequence>
<evidence type="ECO:0000256" key="2">
    <source>
        <dbReference type="ARBA" id="ARBA00022737"/>
    </source>
</evidence>
<reference evidence="7" key="1">
    <citation type="submission" date="2017-02" db="UniProtKB">
        <authorList>
            <consortium name="WormBaseParasite"/>
        </authorList>
    </citation>
    <scope>IDENTIFICATION</scope>
</reference>
<keyword evidence="4" id="KW-0472">Membrane</keyword>
<dbReference type="InterPro" id="IPR001680">
    <property type="entry name" value="WD40_rpt"/>
</dbReference>
<evidence type="ECO:0000313" key="6">
    <source>
        <dbReference type="Proteomes" id="UP000276776"/>
    </source>
</evidence>
<keyword evidence="4" id="KW-0812">Transmembrane</keyword>
<proteinExistence type="predicted"/>
<dbReference type="AlphaFoldDB" id="A0A0N5D6C3"/>
<name>A0A0N5D6C3_THECL</name>
<reference evidence="5 6" key="2">
    <citation type="submission" date="2018-11" db="EMBL/GenBank/DDBJ databases">
        <authorList>
            <consortium name="Pathogen Informatics"/>
        </authorList>
    </citation>
    <scope>NUCLEOTIDE SEQUENCE [LARGE SCALE GENOMIC DNA]</scope>
</reference>
<dbReference type="PANTHER" id="PTHR19847">
    <property type="entry name" value="DDB1- AND CUL4-ASSOCIATED FACTOR 11"/>
    <property type="match status" value="1"/>
</dbReference>
<dbReference type="PROSITE" id="PS00678">
    <property type="entry name" value="WD_REPEATS_1"/>
    <property type="match status" value="1"/>
</dbReference>
<dbReference type="PROSITE" id="PS50082">
    <property type="entry name" value="WD_REPEATS_2"/>
    <property type="match status" value="1"/>
</dbReference>
<dbReference type="SUPFAM" id="SSF50978">
    <property type="entry name" value="WD40 repeat-like"/>
    <property type="match status" value="1"/>
</dbReference>